<comment type="catalytic activity">
    <reaction evidence="18">
        <text>alpha-N-glycoloylneuraminosyl-(2-&gt;3)-beta-D-galactosyl-(1-&gt;4)-N-acetyl-beta-D-glucosaminyl-(1-&gt;3)-beta-D-galactosyl-(1-&gt;4)-N-acetyl-beta-D-glucosaminyl-(1-&gt;3)-beta-D-galactosyl-(1-&gt;4)-beta-D-glucosyl-(1&lt;-&gt;1')-ceramide + GDP-beta-L-fucose = alpha-N-glycoloylneuraminosyl-(2-&gt;3)-beta-D-galactosyl-(1-&gt;4)-N-acetyl-beta-D-glucosaminyl-(1-&gt;3)-beta-D-galactosyl-(1-&gt;4)-[alpha-L-fucosyl-(1-&gt;3)]-N-acetyl-beta-D-glucosaminyl-(1-&gt;3)-beta-D-galactosyl-(1-&gt;4)-beta-D-glucosyl-(1&lt;-&gt;1')-ceramide + GDP + H(+)</text>
        <dbReference type="Rhea" id="RHEA:48388"/>
        <dbReference type="ChEBI" id="CHEBI:15378"/>
        <dbReference type="ChEBI" id="CHEBI:57273"/>
        <dbReference type="ChEBI" id="CHEBI:58189"/>
        <dbReference type="ChEBI" id="CHEBI:90383"/>
        <dbReference type="ChEBI" id="CHEBI:90384"/>
    </reaction>
    <physiologicalReaction direction="left-to-right" evidence="18">
        <dbReference type="Rhea" id="RHEA:48389"/>
    </physiologicalReaction>
</comment>
<comment type="catalytic activity">
    <reaction evidence="15">
        <text>a beta-D-galactosyl-(1-&gt;4)-N-acetyl-beta-D-glucosaminyl derivative + GDP-beta-L-fucose = a beta-D-galactosyl-(1-&gt;4)-[alpha-L-fucosyl-(1-&gt;3)]-N-acetyl-beta-D-glucosaminyl derivative + GDP + H(+)</text>
        <dbReference type="Rhea" id="RHEA:14257"/>
        <dbReference type="ChEBI" id="CHEBI:15378"/>
        <dbReference type="ChEBI" id="CHEBI:57273"/>
        <dbReference type="ChEBI" id="CHEBI:58189"/>
        <dbReference type="ChEBI" id="CHEBI:133507"/>
        <dbReference type="ChEBI" id="CHEBI:137941"/>
        <dbReference type="EC" id="2.4.1.152"/>
    </reaction>
    <physiologicalReaction direction="left-to-right" evidence="15">
        <dbReference type="Rhea" id="RHEA:14258"/>
    </physiologicalReaction>
</comment>
<evidence type="ECO:0000256" key="3">
    <source>
        <dbReference type="ARBA" id="ARBA00008919"/>
    </source>
</evidence>
<evidence type="ECO:0000256" key="17">
    <source>
        <dbReference type="ARBA" id="ARBA00036234"/>
    </source>
</evidence>
<comment type="pathway">
    <text evidence="2">Glycolipid biosynthesis.</text>
</comment>
<comment type="subunit">
    <text evidence="4">Homodimer.</text>
</comment>
<sequence length="377" mass="43474">MSSTARFDWKVPFYIICVTCGLITLPLFLKSIGNQLSTVCTAYVGKVPSVKETNISSVIQKSEKPILLIWLWPYGVKFELKDCKTHFNIDSCVLTDDRSLYNVADGVLFYHKSIAWDLGNLPKDPRPAFQKWIWYNVESPTNTGRKAGLENLFNLTLTYRRDLDITARYELSIVKSPEPFVCPQKNKIVCWIASNNIAGTGASVRQNYYNELRKHIDVNVYGRAVSGASSLRQEDYYSTIASCKFYLAFENSRHEDYITEKLNGPMVAGTVPIVLGPSRENYEQFIPADSFIHVDDFSDPKALAEYLLQLNQNEEMYMRYFAWRQYFKATPHLLSTQNEFTQPICAACDHIAKDNTFNVVHDLFWWFHKNVEGHQWK</sequence>
<keyword evidence="7 24" id="KW-0812">Transmembrane</keyword>
<comment type="similarity">
    <text evidence="3 24">Belongs to the glycosyltransferase 10 family.</text>
</comment>
<evidence type="ECO:0000256" key="24">
    <source>
        <dbReference type="RuleBase" id="RU003832"/>
    </source>
</evidence>
<evidence type="ECO:0000256" key="21">
    <source>
        <dbReference type="ARBA" id="ARBA00037848"/>
    </source>
</evidence>
<evidence type="ECO:0000256" key="22">
    <source>
        <dbReference type="ARBA" id="ARBA00043828"/>
    </source>
</evidence>
<evidence type="ECO:0000256" key="16">
    <source>
        <dbReference type="ARBA" id="ARBA00036053"/>
    </source>
</evidence>
<keyword evidence="14" id="KW-0325">Glycoprotein</keyword>
<evidence type="ECO:0000259" key="25">
    <source>
        <dbReference type="Pfam" id="PF00852"/>
    </source>
</evidence>
<dbReference type="EC" id="2.4.1.-" evidence="24"/>
<organism evidence="27 28">
    <name type="scientific">Clupea harengus</name>
    <name type="common">Atlantic herring</name>
    <dbReference type="NCBI Taxonomy" id="7950"/>
    <lineage>
        <taxon>Eukaryota</taxon>
        <taxon>Metazoa</taxon>
        <taxon>Chordata</taxon>
        <taxon>Craniata</taxon>
        <taxon>Vertebrata</taxon>
        <taxon>Euteleostomi</taxon>
        <taxon>Actinopterygii</taxon>
        <taxon>Neopterygii</taxon>
        <taxon>Teleostei</taxon>
        <taxon>Clupei</taxon>
        <taxon>Clupeiformes</taxon>
        <taxon>Clupeoidei</taxon>
        <taxon>Clupeidae</taxon>
        <taxon>Clupea</taxon>
    </lineage>
</organism>
<keyword evidence="12 24" id="KW-0472">Membrane</keyword>
<dbReference type="Proteomes" id="UP000515152">
    <property type="component" value="Chromosome 9"/>
</dbReference>
<evidence type="ECO:0000256" key="14">
    <source>
        <dbReference type="ARBA" id="ARBA00023180"/>
    </source>
</evidence>
<dbReference type="PANTHER" id="PTHR11929">
    <property type="entry name" value="ALPHA- 1,3 -FUCOSYLTRANSFERASE"/>
    <property type="match status" value="1"/>
</dbReference>
<evidence type="ECO:0000256" key="2">
    <source>
        <dbReference type="ARBA" id="ARBA00004934"/>
    </source>
</evidence>
<comment type="catalytic activity">
    <reaction evidence="20">
        <text>a neolactoside nLc4Cer + GDP-beta-L-fucose = a neolactoside III(3)-alpha-Fuc-nLc4Cer + GDP + H(+)</text>
        <dbReference type="Rhea" id="RHEA:48376"/>
        <dbReference type="ChEBI" id="CHEBI:15378"/>
        <dbReference type="ChEBI" id="CHEBI:57273"/>
        <dbReference type="ChEBI" id="CHEBI:58189"/>
        <dbReference type="ChEBI" id="CHEBI:90376"/>
        <dbReference type="ChEBI" id="CHEBI:90379"/>
    </reaction>
    <physiologicalReaction direction="left-to-right" evidence="20">
        <dbReference type="Rhea" id="RHEA:48377"/>
    </physiologicalReaction>
</comment>
<evidence type="ECO:0000256" key="20">
    <source>
        <dbReference type="ARBA" id="ARBA00036757"/>
    </source>
</evidence>
<comment type="catalytic activity">
    <reaction evidence="16">
        <text>alpha-D-galactosyl-(1-&gt;3)-beta-D-galactosyl-(1-&gt;4)-N-acetyl-beta-D-glucosaminyl-(1-&gt;3)-beta-D-galactosyl-(1-&gt;4)-beta-D-glucosyl-(1&lt;-&gt;1')-ceramide + GDP-beta-L-fucose = a neolactoside IV(3)-alpha-Gal,III(3)-alpha-Fuc-nLc4Cer + GDP + H(+)</text>
        <dbReference type="Rhea" id="RHEA:48380"/>
        <dbReference type="ChEBI" id="CHEBI:15378"/>
        <dbReference type="ChEBI" id="CHEBI:57273"/>
        <dbReference type="ChEBI" id="CHEBI:58189"/>
        <dbReference type="ChEBI" id="CHEBI:90380"/>
        <dbReference type="ChEBI" id="CHEBI:90381"/>
    </reaction>
    <physiologicalReaction direction="left-to-right" evidence="16">
        <dbReference type="Rhea" id="RHEA:48381"/>
    </physiologicalReaction>
</comment>
<feature type="domain" description="Fucosyltransferase C-terminal" evidence="25">
    <location>
        <begin position="183"/>
        <end position="366"/>
    </location>
</feature>
<dbReference type="Pfam" id="PF00852">
    <property type="entry name" value="Glyco_transf_10"/>
    <property type="match status" value="1"/>
</dbReference>
<gene>
    <name evidence="28" type="primary">LOC105905687</name>
</gene>
<dbReference type="GO" id="GO:0017083">
    <property type="term" value="F:4-galactosyl-N-acetylglucosaminide 3-alpha-L-fucosyltransferase activity"/>
    <property type="evidence" value="ECO:0007669"/>
    <property type="project" value="UniProtKB-EC"/>
</dbReference>
<evidence type="ECO:0000256" key="13">
    <source>
        <dbReference type="ARBA" id="ARBA00023157"/>
    </source>
</evidence>
<evidence type="ECO:0000256" key="23">
    <source>
        <dbReference type="ARBA" id="ARBA00043838"/>
    </source>
</evidence>
<dbReference type="Gene3D" id="3.40.50.11660">
    <property type="entry name" value="Glycosyl transferase family 10, C-terminal domain"/>
    <property type="match status" value="1"/>
</dbReference>
<evidence type="ECO:0000256" key="1">
    <source>
        <dbReference type="ARBA" id="ARBA00004922"/>
    </source>
</evidence>
<protein>
    <recommendedName>
        <fullName evidence="24">Fucosyltransferase</fullName>
        <ecNumber evidence="24">2.4.1.-</ecNumber>
    </recommendedName>
</protein>
<evidence type="ECO:0000256" key="7">
    <source>
        <dbReference type="ARBA" id="ARBA00022692"/>
    </source>
</evidence>
<dbReference type="RefSeq" id="XP_012689174.2">
    <property type="nucleotide sequence ID" value="XM_012833720.3"/>
</dbReference>
<evidence type="ECO:0000256" key="11">
    <source>
        <dbReference type="ARBA" id="ARBA00023098"/>
    </source>
</evidence>
<keyword evidence="5 24" id="KW-0328">Glycosyltransferase</keyword>
<evidence type="ECO:0000256" key="6">
    <source>
        <dbReference type="ARBA" id="ARBA00022679"/>
    </source>
</evidence>
<dbReference type="GO" id="GO:0032580">
    <property type="term" value="C:Golgi cisterna membrane"/>
    <property type="evidence" value="ECO:0007669"/>
    <property type="project" value="UniProtKB-SubCell"/>
</dbReference>
<dbReference type="Pfam" id="PF17039">
    <property type="entry name" value="Glyco_tran_10_N"/>
    <property type="match status" value="1"/>
</dbReference>
<evidence type="ECO:0000256" key="18">
    <source>
        <dbReference type="ARBA" id="ARBA00036295"/>
    </source>
</evidence>
<evidence type="ECO:0000256" key="9">
    <source>
        <dbReference type="ARBA" id="ARBA00022989"/>
    </source>
</evidence>
<dbReference type="InterPro" id="IPR031481">
    <property type="entry name" value="Glyco_tran_10_N"/>
</dbReference>
<comment type="catalytic activity">
    <reaction evidence="19">
        <text>an N-acetyl-alpha-neuraminyl-(2-&gt;3)-beta-D-galactosyl-(1-&gt;4)-N-acetyl-beta-D-glucosaminyl derivative + GDP-beta-L-fucose = an alpha-Neu5Ac-(2-&gt;3)-beta-D-Gal-(1-&gt;4)-[alpha-L-Fuc-(1-&gt;3)]-beta-D-GlcNAc derivative + GDP + H(+)</text>
        <dbReference type="Rhea" id="RHEA:56076"/>
        <dbReference type="ChEBI" id="CHEBI:15378"/>
        <dbReference type="ChEBI" id="CHEBI:57273"/>
        <dbReference type="ChEBI" id="CHEBI:58189"/>
        <dbReference type="ChEBI" id="CHEBI:136545"/>
        <dbReference type="ChEBI" id="CHEBI:139509"/>
    </reaction>
    <physiologicalReaction direction="left-to-right" evidence="19">
        <dbReference type="Rhea" id="RHEA:56077"/>
    </physiologicalReaction>
</comment>
<comment type="catalytic activity">
    <reaction evidence="22">
        <text>beta-D-Gal-(1-&gt;4)-beta-D-GlcNAc-(1-&gt;3)-beta-D-Gal-(1-&gt;4)-D-Glc + GDP-beta-L-fucose = beta-D-Gal-(1-&gt;4)-[alpha-L-Fuc-(1-&gt;3)]-beta-D-GlcNAc-(1-&gt;3)-beta-D-Gal-(1-&gt;4)-D-Glc + GDP + H(+)</text>
        <dbReference type="Rhea" id="RHEA:77187"/>
        <dbReference type="ChEBI" id="CHEBI:15378"/>
        <dbReference type="ChEBI" id="CHEBI:57273"/>
        <dbReference type="ChEBI" id="CHEBI:58189"/>
        <dbReference type="ChEBI" id="CHEBI:60239"/>
        <dbReference type="ChEBI" id="CHEBI:61352"/>
    </reaction>
    <physiologicalReaction direction="left-to-right" evidence="22">
        <dbReference type="Rhea" id="RHEA:77188"/>
    </physiologicalReaction>
</comment>
<dbReference type="SUPFAM" id="SSF53756">
    <property type="entry name" value="UDP-Glycosyltransferase/glycogen phosphorylase"/>
    <property type="match status" value="1"/>
</dbReference>
<comment type="catalytic activity">
    <reaction evidence="17">
        <text>an alpha-Neu5Ac-(2-&gt;3)-beta-D-Gal-(1-&gt;4)-beta-D-GlcNAc-(1-&gt;3)-beta-D-Gal-(1-&gt;4)-beta-D-GlcNAc derivative + GDP-beta-L-fucose = an alpha-Neu5Ac-(2-&gt;3)-beta-D-Gal-(1-&gt;4)-beta-D-GlcNAc-(1-&gt;3)-beta-D-Gal-(1-&gt;4)-[alpha-L-Fuc-(1-&gt;3)]-beta-D-GlcNAc derivative + GDP + H(+)</text>
        <dbReference type="Rhea" id="RHEA:68044"/>
        <dbReference type="ChEBI" id="CHEBI:15378"/>
        <dbReference type="ChEBI" id="CHEBI:57273"/>
        <dbReference type="ChEBI" id="CHEBI:58189"/>
        <dbReference type="ChEBI" id="CHEBI:145343"/>
        <dbReference type="ChEBI" id="CHEBI:176900"/>
    </reaction>
    <physiologicalReaction direction="left-to-right" evidence="17">
        <dbReference type="Rhea" id="RHEA:68045"/>
    </physiologicalReaction>
</comment>
<dbReference type="AlphaFoldDB" id="A0A6P3W3R5"/>
<comment type="subcellular location">
    <subcellularLocation>
        <location evidence="24">Golgi apparatus</location>
        <location evidence="24">Golgi stack membrane</location>
        <topology evidence="24">Single-pass type II membrane protein</topology>
    </subcellularLocation>
    <subcellularLocation>
        <location evidence="21">Golgi apparatus</location>
        <location evidence="21">trans-Golgi network membrane</location>
        <topology evidence="21">Single-pass type II membrane protein</topology>
    </subcellularLocation>
</comment>
<dbReference type="OrthoDB" id="427096at2759"/>
<dbReference type="KEGG" id="char:105905687"/>
<dbReference type="InterPro" id="IPR055270">
    <property type="entry name" value="Glyco_tran_10_C"/>
</dbReference>
<evidence type="ECO:0000313" key="28">
    <source>
        <dbReference type="RefSeq" id="XP_012689174.2"/>
    </source>
</evidence>
<dbReference type="GeneID" id="105905687"/>
<evidence type="ECO:0000259" key="26">
    <source>
        <dbReference type="Pfam" id="PF17039"/>
    </source>
</evidence>
<feature type="domain" description="Fucosyltransferase N-terminal" evidence="26">
    <location>
        <begin position="63"/>
        <end position="169"/>
    </location>
</feature>
<evidence type="ECO:0000256" key="8">
    <source>
        <dbReference type="ARBA" id="ARBA00022968"/>
    </source>
</evidence>
<dbReference type="GO" id="GO:0006629">
    <property type="term" value="P:lipid metabolic process"/>
    <property type="evidence" value="ECO:0007669"/>
    <property type="project" value="UniProtKB-KW"/>
</dbReference>
<dbReference type="UniPathway" id="UPA00378"/>
<evidence type="ECO:0000256" key="12">
    <source>
        <dbReference type="ARBA" id="ARBA00023136"/>
    </source>
</evidence>
<keyword evidence="10 24" id="KW-0333">Golgi apparatus</keyword>
<reference evidence="28" key="1">
    <citation type="submission" date="2025-08" db="UniProtKB">
        <authorList>
            <consortium name="RefSeq"/>
        </authorList>
    </citation>
    <scope>IDENTIFICATION</scope>
</reference>
<keyword evidence="11" id="KW-0443">Lipid metabolism</keyword>
<keyword evidence="8" id="KW-0735">Signal-anchor</keyword>
<keyword evidence="13" id="KW-1015">Disulfide bond</keyword>
<feature type="transmembrane region" description="Helical" evidence="24">
    <location>
        <begin position="12"/>
        <end position="29"/>
    </location>
</feature>
<accession>A0A6P3W3R5</accession>
<evidence type="ECO:0000256" key="15">
    <source>
        <dbReference type="ARBA" id="ARBA00029329"/>
    </source>
</evidence>
<evidence type="ECO:0000256" key="19">
    <source>
        <dbReference type="ARBA" id="ARBA00036481"/>
    </source>
</evidence>
<comment type="pathway">
    <text evidence="1">Protein modification; protein glycosylation.</text>
</comment>
<proteinExistence type="inferred from homology"/>
<dbReference type="FunFam" id="3.40.50.11660:FF:000001">
    <property type="entry name" value="alpha-(1,3)-fucosyltransferase 9"/>
    <property type="match status" value="1"/>
</dbReference>
<name>A0A6P3W3R5_CLUHA</name>
<keyword evidence="27" id="KW-1185">Reference proteome</keyword>
<evidence type="ECO:0000256" key="4">
    <source>
        <dbReference type="ARBA" id="ARBA00011738"/>
    </source>
</evidence>
<evidence type="ECO:0000256" key="10">
    <source>
        <dbReference type="ARBA" id="ARBA00023034"/>
    </source>
</evidence>
<keyword evidence="9 24" id="KW-1133">Transmembrane helix</keyword>
<evidence type="ECO:0000256" key="5">
    <source>
        <dbReference type="ARBA" id="ARBA00022676"/>
    </source>
</evidence>
<dbReference type="InterPro" id="IPR038577">
    <property type="entry name" value="GT10-like_C_sf"/>
</dbReference>
<evidence type="ECO:0000313" key="27">
    <source>
        <dbReference type="Proteomes" id="UP000515152"/>
    </source>
</evidence>
<keyword evidence="6 24" id="KW-0808">Transferase</keyword>
<dbReference type="PANTHER" id="PTHR11929:SF10">
    <property type="entry name" value="4-GALACTOSYL-N-ACETYLGLUCOSAMINIDE 3-ALPHA-L-FUCOSYLTRANSFERASE 9"/>
    <property type="match status" value="1"/>
</dbReference>
<dbReference type="InterPro" id="IPR001503">
    <property type="entry name" value="Glyco_trans_10"/>
</dbReference>
<comment type="catalytic activity">
    <reaction evidence="23">
        <text>an alpha-L-Fuc-(1-&gt;2)-beta-D-Gal-(1-&gt;4)-beta-D-GlcNAc derivative + GDP-beta-L-fucose = an alpha-L-Fuc-(1-&gt;2)-beta-D-Gal-(1-&gt;4)-[alpha-L-Fuc-(1-&gt;3)]-beta-D-GlcNAc derivative + GDP + H(+)</text>
        <dbReference type="Rhea" id="RHEA:77191"/>
        <dbReference type="ChEBI" id="CHEBI:15378"/>
        <dbReference type="ChEBI" id="CHEBI:57273"/>
        <dbReference type="ChEBI" id="CHEBI:58189"/>
        <dbReference type="ChEBI" id="CHEBI:133510"/>
        <dbReference type="ChEBI" id="CHEBI:195560"/>
    </reaction>
    <physiologicalReaction direction="left-to-right" evidence="23">
        <dbReference type="Rhea" id="RHEA:77192"/>
    </physiologicalReaction>
</comment>